<keyword evidence="3 8" id="KW-0540">Nuclease</keyword>
<organism evidence="10 11">
    <name type="scientific">Candidatus Sulfotelmatobacter kueseliae</name>
    <dbReference type="NCBI Taxonomy" id="2042962"/>
    <lineage>
        <taxon>Bacteria</taxon>
        <taxon>Pseudomonadati</taxon>
        <taxon>Acidobacteriota</taxon>
        <taxon>Terriglobia</taxon>
        <taxon>Terriglobales</taxon>
        <taxon>Candidatus Korobacteraceae</taxon>
        <taxon>Candidatus Sulfotelmatobacter</taxon>
    </lineage>
</organism>
<dbReference type="OrthoDB" id="9796690at2"/>
<dbReference type="InterPro" id="IPR022907">
    <property type="entry name" value="VapC_family"/>
</dbReference>
<comment type="function">
    <text evidence="8">Toxic component of a toxin-antitoxin (TA) system. An RNase.</text>
</comment>
<sequence>MPVRYLLDTNVASYVIKGNVPRVRERLLKVPMAEVGISVVTEAELRFGVARRPEAAGLKLAVDEFLLRVEILPWDSPAAQRYATLRSTLEDSGTPMGNLDMMIAAQALAAGATLVTHDRVFQRVKQLKIEDWTKG</sequence>
<dbReference type="EC" id="3.1.-.-" evidence="8"/>
<dbReference type="InterPro" id="IPR050556">
    <property type="entry name" value="Type_II_TA_system_RNase"/>
</dbReference>
<accession>A0A2U3K9X9</accession>
<keyword evidence="8" id="KW-0800">Toxin</keyword>
<dbReference type="GO" id="GO:0090729">
    <property type="term" value="F:toxin activity"/>
    <property type="evidence" value="ECO:0007669"/>
    <property type="project" value="UniProtKB-KW"/>
</dbReference>
<proteinExistence type="inferred from homology"/>
<reference evidence="11" key="1">
    <citation type="submission" date="2018-02" db="EMBL/GenBank/DDBJ databases">
        <authorList>
            <person name="Hausmann B."/>
        </authorList>
    </citation>
    <scope>NUCLEOTIDE SEQUENCE [LARGE SCALE GENOMIC DNA]</scope>
    <source>
        <strain evidence="11">Peat soil MAG SbA1</strain>
    </source>
</reference>
<keyword evidence="6 8" id="KW-0460">Magnesium</keyword>
<dbReference type="SUPFAM" id="SSF88723">
    <property type="entry name" value="PIN domain-like"/>
    <property type="match status" value="1"/>
</dbReference>
<feature type="domain" description="PIN" evidence="9">
    <location>
        <begin position="5"/>
        <end position="125"/>
    </location>
</feature>
<feature type="binding site" evidence="8">
    <location>
        <position position="8"/>
    </location>
    <ligand>
        <name>Mg(2+)</name>
        <dbReference type="ChEBI" id="CHEBI:18420"/>
    </ligand>
</feature>
<dbReference type="Pfam" id="PF01850">
    <property type="entry name" value="PIN"/>
    <property type="match status" value="1"/>
</dbReference>
<evidence type="ECO:0000256" key="8">
    <source>
        <dbReference type="HAMAP-Rule" id="MF_00265"/>
    </source>
</evidence>
<dbReference type="Gene3D" id="3.40.50.1010">
    <property type="entry name" value="5'-nuclease"/>
    <property type="match status" value="1"/>
</dbReference>
<keyword evidence="2 8" id="KW-1277">Toxin-antitoxin system</keyword>
<evidence type="ECO:0000256" key="5">
    <source>
        <dbReference type="ARBA" id="ARBA00022801"/>
    </source>
</evidence>
<comment type="similarity">
    <text evidence="7 8">Belongs to the PINc/VapC protein family.</text>
</comment>
<dbReference type="GO" id="GO:0016787">
    <property type="term" value="F:hydrolase activity"/>
    <property type="evidence" value="ECO:0007669"/>
    <property type="project" value="UniProtKB-KW"/>
</dbReference>
<protein>
    <recommendedName>
        <fullName evidence="8">Ribonuclease VapC</fullName>
        <shortName evidence="8">RNase VapC</shortName>
        <ecNumber evidence="8">3.1.-.-</ecNumber>
    </recommendedName>
    <alternativeName>
        <fullName evidence="8">Toxin VapC</fullName>
    </alternativeName>
</protein>
<gene>
    <name evidence="8" type="primary">vapC</name>
    <name evidence="10" type="ORF">SBA1_1510010</name>
</gene>
<dbReference type="InterPro" id="IPR002716">
    <property type="entry name" value="PIN_dom"/>
</dbReference>
<evidence type="ECO:0000256" key="3">
    <source>
        <dbReference type="ARBA" id="ARBA00022722"/>
    </source>
</evidence>
<dbReference type="PANTHER" id="PTHR33653:SF1">
    <property type="entry name" value="RIBONUCLEASE VAPC2"/>
    <property type="match status" value="1"/>
</dbReference>
<evidence type="ECO:0000256" key="4">
    <source>
        <dbReference type="ARBA" id="ARBA00022723"/>
    </source>
</evidence>
<evidence type="ECO:0000259" key="9">
    <source>
        <dbReference type="Pfam" id="PF01850"/>
    </source>
</evidence>
<evidence type="ECO:0000256" key="7">
    <source>
        <dbReference type="ARBA" id="ARBA00038093"/>
    </source>
</evidence>
<evidence type="ECO:0000256" key="2">
    <source>
        <dbReference type="ARBA" id="ARBA00022649"/>
    </source>
</evidence>
<dbReference type="HAMAP" id="MF_00265">
    <property type="entry name" value="VapC_Nob1"/>
    <property type="match status" value="1"/>
</dbReference>
<evidence type="ECO:0000256" key="1">
    <source>
        <dbReference type="ARBA" id="ARBA00001946"/>
    </source>
</evidence>
<dbReference type="GO" id="GO:0000287">
    <property type="term" value="F:magnesium ion binding"/>
    <property type="evidence" value="ECO:0007669"/>
    <property type="project" value="UniProtKB-UniRule"/>
</dbReference>
<feature type="binding site" evidence="8">
    <location>
        <position position="100"/>
    </location>
    <ligand>
        <name>Mg(2+)</name>
        <dbReference type="ChEBI" id="CHEBI:18420"/>
    </ligand>
</feature>
<comment type="cofactor">
    <cofactor evidence="1 8">
        <name>Mg(2+)</name>
        <dbReference type="ChEBI" id="CHEBI:18420"/>
    </cofactor>
</comment>
<keyword evidence="4 8" id="KW-0479">Metal-binding</keyword>
<dbReference type="Proteomes" id="UP000238701">
    <property type="component" value="Unassembled WGS sequence"/>
</dbReference>
<dbReference type="InterPro" id="IPR029060">
    <property type="entry name" value="PIN-like_dom_sf"/>
</dbReference>
<dbReference type="GO" id="GO:0004540">
    <property type="term" value="F:RNA nuclease activity"/>
    <property type="evidence" value="ECO:0007669"/>
    <property type="project" value="InterPro"/>
</dbReference>
<keyword evidence="5 8" id="KW-0378">Hydrolase</keyword>
<dbReference type="PANTHER" id="PTHR33653">
    <property type="entry name" value="RIBONUCLEASE VAPC2"/>
    <property type="match status" value="1"/>
</dbReference>
<evidence type="ECO:0000313" key="10">
    <source>
        <dbReference type="EMBL" id="SPF36443.1"/>
    </source>
</evidence>
<evidence type="ECO:0000313" key="11">
    <source>
        <dbReference type="Proteomes" id="UP000238701"/>
    </source>
</evidence>
<evidence type="ECO:0000256" key="6">
    <source>
        <dbReference type="ARBA" id="ARBA00022842"/>
    </source>
</evidence>
<dbReference type="EMBL" id="OMOD01000059">
    <property type="protein sequence ID" value="SPF36443.1"/>
    <property type="molecule type" value="Genomic_DNA"/>
</dbReference>
<dbReference type="AlphaFoldDB" id="A0A2U3K9X9"/>
<name>A0A2U3K9X9_9BACT</name>
<dbReference type="CDD" id="cd18740">
    <property type="entry name" value="PIN_VapC4-5_FitB-like"/>
    <property type="match status" value="1"/>
</dbReference>